<comment type="function">
    <text evidence="3">Catalyzes the formation of 4-diphosphocytidyl-2-C-methyl-D-erythritol from CTP and 2-C-methyl-D-erythritol 4-phosphate (MEP).</text>
</comment>
<comment type="pathway">
    <text evidence="3">Isoprenoid biosynthesis; isopentenyl diphosphate biosynthesis via DXP pathway; isopentenyl diphosphate from 1-deoxy-D-xylulose 5-phosphate: step 2/6.</text>
</comment>
<protein>
    <recommendedName>
        <fullName evidence="3">2-C-methyl-D-erythritol 4-phosphate cytidylyltransferase</fullName>
        <ecNumber evidence="3">2.7.7.60</ecNumber>
    </recommendedName>
    <alternativeName>
        <fullName evidence="3">4-diphosphocytidyl-2C-methyl-D-erythritol synthase</fullName>
    </alternativeName>
    <alternativeName>
        <fullName evidence="3">MEP cytidylyltransferase</fullName>
        <shortName evidence="3">MCT</shortName>
    </alternativeName>
</protein>
<dbReference type="PANTHER" id="PTHR32125:SF4">
    <property type="entry name" value="2-C-METHYL-D-ERYTHRITOL 4-PHOSPHATE CYTIDYLYLTRANSFERASE, CHLOROPLASTIC"/>
    <property type="match status" value="1"/>
</dbReference>
<keyword evidence="2 3" id="KW-0548">Nucleotidyltransferase</keyword>
<feature type="site" description="Transition state stabilizer" evidence="3">
    <location>
        <position position="24"/>
    </location>
</feature>
<sequence>MTSTEPTEHCNVKAVIPAAGHGSRMQSDIPKQFLTVGGKTLLQYSIEAVCADPRVTEVIVAVSDPDSSDLPNASEFQVAQPVTYISGGDTRAESVCRGVEYAVAQGATHALVHDAARPCLPKEALVRVIDSGTASQHGAILAIPVRDSLKRAMTSSGMAAHIEESVDREHLWQAQTPQVFQAQTLLNGIKHMGAHNPQLTDEASAMQWLGYQPVLVEGAFKNVKVTHPEDFECVASWLLASTTTE</sequence>
<feature type="site" description="Transition state stabilizer" evidence="3">
    <location>
        <position position="31"/>
    </location>
</feature>
<comment type="catalytic activity">
    <reaction evidence="3">
        <text>2-C-methyl-D-erythritol 4-phosphate + CTP + H(+) = 4-CDP-2-C-methyl-D-erythritol + diphosphate</text>
        <dbReference type="Rhea" id="RHEA:13429"/>
        <dbReference type="ChEBI" id="CHEBI:15378"/>
        <dbReference type="ChEBI" id="CHEBI:33019"/>
        <dbReference type="ChEBI" id="CHEBI:37563"/>
        <dbReference type="ChEBI" id="CHEBI:57823"/>
        <dbReference type="ChEBI" id="CHEBI:58262"/>
        <dbReference type="EC" id="2.7.7.60"/>
    </reaction>
</comment>
<dbReference type="InterPro" id="IPR034683">
    <property type="entry name" value="IspD/TarI"/>
</dbReference>
<dbReference type="SUPFAM" id="SSF53448">
    <property type="entry name" value="Nucleotide-diphospho-sugar transferases"/>
    <property type="match status" value="1"/>
</dbReference>
<dbReference type="CDD" id="cd02516">
    <property type="entry name" value="CDP-ME_synthetase"/>
    <property type="match status" value="1"/>
</dbReference>
<name>A0A432YW11_9GAMM</name>
<dbReference type="PANTHER" id="PTHR32125">
    <property type="entry name" value="2-C-METHYL-D-ERYTHRITOL 4-PHOSPHATE CYTIDYLYLTRANSFERASE, CHLOROPLASTIC"/>
    <property type="match status" value="1"/>
</dbReference>
<dbReference type="GO" id="GO:0019288">
    <property type="term" value="P:isopentenyl diphosphate biosynthetic process, methylerythritol 4-phosphate pathway"/>
    <property type="evidence" value="ECO:0007669"/>
    <property type="project" value="UniProtKB-UniRule"/>
</dbReference>
<comment type="similarity">
    <text evidence="3">Belongs to the IspD/TarI cytidylyltransferase family. IspD subfamily.</text>
</comment>
<dbReference type="FunFam" id="3.90.550.10:FF:000003">
    <property type="entry name" value="2-C-methyl-D-erythritol 4-phosphate cytidylyltransferase"/>
    <property type="match status" value="1"/>
</dbReference>
<accession>A0A432YW11</accession>
<evidence type="ECO:0000256" key="2">
    <source>
        <dbReference type="ARBA" id="ARBA00022695"/>
    </source>
</evidence>
<comment type="caution">
    <text evidence="4">The sequence shown here is derived from an EMBL/GenBank/DDBJ whole genome shotgun (WGS) entry which is preliminary data.</text>
</comment>
<evidence type="ECO:0000313" key="5">
    <source>
        <dbReference type="Proteomes" id="UP000288361"/>
    </source>
</evidence>
<dbReference type="InterPro" id="IPR029044">
    <property type="entry name" value="Nucleotide-diphossugar_trans"/>
</dbReference>
<dbReference type="UniPathway" id="UPA00056">
    <property type="reaction ID" value="UER00093"/>
</dbReference>
<dbReference type="InterPro" id="IPR001228">
    <property type="entry name" value="IspD"/>
</dbReference>
<dbReference type="NCBIfam" id="TIGR00453">
    <property type="entry name" value="ispD"/>
    <property type="match status" value="1"/>
</dbReference>
<dbReference type="GO" id="GO:0050518">
    <property type="term" value="F:2-C-methyl-D-erythritol 4-phosphate cytidylyltransferase activity"/>
    <property type="evidence" value="ECO:0007669"/>
    <property type="project" value="UniProtKB-UniRule"/>
</dbReference>
<proteinExistence type="inferred from homology"/>
<dbReference type="RefSeq" id="WP_126751188.1">
    <property type="nucleotide sequence ID" value="NZ_PIQA01000001.1"/>
</dbReference>
<dbReference type="InterPro" id="IPR050088">
    <property type="entry name" value="IspD/TarI_cytidylyltransf_bact"/>
</dbReference>
<dbReference type="EC" id="2.7.7.60" evidence="3"/>
<dbReference type="Proteomes" id="UP000288361">
    <property type="component" value="Unassembled WGS sequence"/>
</dbReference>
<evidence type="ECO:0000256" key="1">
    <source>
        <dbReference type="ARBA" id="ARBA00022679"/>
    </source>
</evidence>
<reference evidence="4 5" key="1">
    <citation type="journal article" date="2011" name="Front. Microbiol.">
        <title>Genomic signatures of strain selection and enhancement in Bacillus atrophaeus var. globigii, a historical biowarfare simulant.</title>
        <authorList>
            <person name="Gibbons H.S."/>
            <person name="Broomall S.M."/>
            <person name="McNew L.A."/>
            <person name="Daligault H."/>
            <person name="Chapman C."/>
            <person name="Bruce D."/>
            <person name="Karavis M."/>
            <person name="Krepps M."/>
            <person name="McGregor P.A."/>
            <person name="Hong C."/>
            <person name="Park K.H."/>
            <person name="Akmal A."/>
            <person name="Feldman A."/>
            <person name="Lin J.S."/>
            <person name="Chang W.E."/>
            <person name="Higgs B.W."/>
            <person name="Demirev P."/>
            <person name="Lindquist J."/>
            <person name="Liem A."/>
            <person name="Fochler E."/>
            <person name="Read T.D."/>
            <person name="Tapia R."/>
            <person name="Johnson S."/>
            <person name="Bishop-Lilly K.A."/>
            <person name="Detter C."/>
            <person name="Han C."/>
            <person name="Sozhamannan S."/>
            <person name="Rosenzweig C.N."/>
            <person name="Skowronski E.W."/>
        </authorList>
    </citation>
    <scope>NUCLEOTIDE SEQUENCE [LARGE SCALE GENOMIC DNA]</scope>
    <source>
        <strain evidence="4 5">TPS4-2</strain>
    </source>
</reference>
<keyword evidence="3" id="KW-0414">Isoprene biosynthesis</keyword>
<dbReference type="Gene3D" id="3.90.550.10">
    <property type="entry name" value="Spore Coat Polysaccharide Biosynthesis Protein SpsA, Chain A"/>
    <property type="match status" value="1"/>
</dbReference>
<evidence type="ECO:0000256" key="3">
    <source>
        <dbReference type="HAMAP-Rule" id="MF_00108"/>
    </source>
</evidence>
<feature type="site" description="Positions MEP for the nucleophilic attack" evidence="3">
    <location>
        <position position="168"/>
    </location>
</feature>
<organism evidence="4 5">
    <name type="scientific">Idiomarina piscisalsi</name>
    <dbReference type="NCBI Taxonomy" id="1096243"/>
    <lineage>
        <taxon>Bacteria</taxon>
        <taxon>Pseudomonadati</taxon>
        <taxon>Pseudomonadota</taxon>
        <taxon>Gammaproteobacteria</taxon>
        <taxon>Alteromonadales</taxon>
        <taxon>Idiomarinaceae</taxon>
        <taxon>Idiomarina</taxon>
    </lineage>
</organism>
<dbReference type="EMBL" id="PIQA01000001">
    <property type="protein sequence ID" value="RUO67518.1"/>
    <property type="molecule type" value="Genomic_DNA"/>
</dbReference>
<feature type="site" description="Positions MEP for the nucleophilic attack" evidence="3">
    <location>
        <position position="224"/>
    </location>
</feature>
<dbReference type="Pfam" id="PF01128">
    <property type="entry name" value="IspD"/>
    <property type="match status" value="1"/>
</dbReference>
<keyword evidence="1 3" id="KW-0808">Transferase</keyword>
<evidence type="ECO:0000313" key="4">
    <source>
        <dbReference type="EMBL" id="RUO67518.1"/>
    </source>
</evidence>
<dbReference type="AlphaFoldDB" id="A0A432YW11"/>
<dbReference type="HAMAP" id="MF_00108">
    <property type="entry name" value="IspD"/>
    <property type="match status" value="1"/>
</dbReference>
<gene>
    <name evidence="3" type="primary">ispD</name>
    <name evidence="4" type="ORF">CWI73_01215</name>
</gene>